<organism evidence="2 3">
    <name type="scientific">Methylohalomonas lacus</name>
    <dbReference type="NCBI Taxonomy" id="398773"/>
    <lineage>
        <taxon>Bacteria</taxon>
        <taxon>Pseudomonadati</taxon>
        <taxon>Pseudomonadota</taxon>
        <taxon>Gammaproteobacteria</taxon>
        <taxon>Methylohalomonadales</taxon>
        <taxon>Methylohalomonadaceae</taxon>
        <taxon>Methylohalomonas</taxon>
    </lineage>
</organism>
<keyword evidence="1" id="KW-0812">Transmembrane</keyword>
<protein>
    <recommendedName>
        <fullName evidence="4">Cation/multidrug efflux pump</fullName>
    </recommendedName>
</protein>
<evidence type="ECO:0000313" key="3">
    <source>
        <dbReference type="Proteomes" id="UP001204445"/>
    </source>
</evidence>
<sequence>MRMDIITQIPGSIGIGSAVLLSLGLLFFIIACTRLRRRRWLGAGGHGLFSITLLAIALALAAVGFNLHTYQRLTHERDVAEISFRQLAPQRFQVRIHYPDDKRYQELQLSGDAWQIDARVLKWRGPALLAGLDSGYRLERISGRYENIEAERNQTRSVHALSDNPGVDLWSLTRRFERWLPWLDAGYGSATYLPMRDDARYRISMTQTGLIARASNAAGQQAIDAWH</sequence>
<reference evidence="2" key="1">
    <citation type="submission" date="2022-08" db="EMBL/GenBank/DDBJ databases">
        <title>Genomic Encyclopedia of Type Strains, Phase III (KMG-III): the genomes of soil and plant-associated and newly described type strains.</title>
        <authorList>
            <person name="Whitman W."/>
        </authorList>
    </citation>
    <scope>NUCLEOTIDE SEQUENCE</scope>
    <source>
        <strain evidence="2">HMT 1</strain>
    </source>
</reference>
<dbReference type="Proteomes" id="UP001204445">
    <property type="component" value="Unassembled WGS sequence"/>
</dbReference>
<keyword evidence="1" id="KW-1133">Transmembrane helix</keyword>
<accession>A0AAE3HL16</accession>
<feature type="transmembrane region" description="Helical" evidence="1">
    <location>
        <begin position="12"/>
        <end position="35"/>
    </location>
</feature>
<dbReference type="RefSeq" id="WP_259054702.1">
    <property type="nucleotide sequence ID" value="NZ_JANUCT010000006.1"/>
</dbReference>
<gene>
    <name evidence="2" type="ORF">J2T55_001108</name>
</gene>
<evidence type="ECO:0000313" key="2">
    <source>
        <dbReference type="EMBL" id="MCS3903091.1"/>
    </source>
</evidence>
<dbReference type="PROSITE" id="PS51257">
    <property type="entry name" value="PROKAR_LIPOPROTEIN"/>
    <property type="match status" value="1"/>
</dbReference>
<evidence type="ECO:0008006" key="4">
    <source>
        <dbReference type="Google" id="ProtNLM"/>
    </source>
</evidence>
<dbReference type="AlphaFoldDB" id="A0AAE3HL16"/>
<keyword evidence="3" id="KW-1185">Reference proteome</keyword>
<comment type="caution">
    <text evidence="2">The sequence shown here is derived from an EMBL/GenBank/DDBJ whole genome shotgun (WGS) entry which is preliminary data.</text>
</comment>
<keyword evidence="1" id="KW-0472">Membrane</keyword>
<proteinExistence type="predicted"/>
<evidence type="ECO:0000256" key="1">
    <source>
        <dbReference type="SAM" id="Phobius"/>
    </source>
</evidence>
<feature type="transmembrane region" description="Helical" evidence="1">
    <location>
        <begin position="47"/>
        <end position="67"/>
    </location>
</feature>
<dbReference type="EMBL" id="JANUCT010000006">
    <property type="protein sequence ID" value="MCS3903091.1"/>
    <property type="molecule type" value="Genomic_DNA"/>
</dbReference>
<name>A0AAE3HL16_9GAMM</name>